<evidence type="ECO:0000256" key="13">
    <source>
        <dbReference type="ARBA" id="ARBA00032593"/>
    </source>
</evidence>
<evidence type="ECO:0000256" key="9">
    <source>
        <dbReference type="ARBA" id="ARBA00023159"/>
    </source>
</evidence>
<dbReference type="Gene3D" id="1.10.60.10">
    <property type="entry name" value="Iron dependent repressor, metal binding and dimerisation domain"/>
    <property type="match status" value="1"/>
</dbReference>
<dbReference type="Pfam" id="PF04023">
    <property type="entry name" value="FeoA"/>
    <property type="match status" value="1"/>
</dbReference>
<accession>A0A1W2AQA2</accession>
<evidence type="ECO:0000313" key="16">
    <source>
        <dbReference type="Proteomes" id="UP000192756"/>
    </source>
</evidence>
<evidence type="ECO:0000256" key="5">
    <source>
        <dbReference type="ARBA" id="ARBA00022490"/>
    </source>
</evidence>
<comment type="similarity">
    <text evidence="2">Belongs to the DtxR/MntR family.</text>
</comment>
<dbReference type="Pfam" id="PF01325">
    <property type="entry name" value="Fe_dep_repress"/>
    <property type="match status" value="1"/>
</dbReference>
<dbReference type="InterPro" id="IPR022689">
    <property type="entry name" value="Iron_dep_repressor"/>
</dbReference>
<keyword evidence="11" id="KW-0464">Manganese</keyword>
<comment type="subcellular location">
    <subcellularLocation>
        <location evidence="1">Cytoplasm</location>
    </subcellularLocation>
</comment>
<dbReference type="EMBL" id="FWXT01000001">
    <property type="protein sequence ID" value="SMC62720.1"/>
    <property type="molecule type" value="Genomic_DNA"/>
</dbReference>
<evidence type="ECO:0000256" key="4">
    <source>
        <dbReference type="ARBA" id="ARBA00022386"/>
    </source>
</evidence>
<dbReference type="GO" id="GO:0046914">
    <property type="term" value="F:transition metal ion binding"/>
    <property type="evidence" value="ECO:0007669"/>
    <property type="project" value="InterPro"/>
</dbReference>
<proteinExistence type="inferred from homology"/>
<keyword evidence="10" id="KW-0804">Transcription</keyword>
<dbReference type="RefSeq" id="WP_084237790.1">
    <property type="nucleotide sequence ID" value="NZ_FWXT01000001.1"/>
</dbReference>
<dbReference type="GO" id="GO:0003677">
    <property type="term" value="F:DNA binding"/>
    <property type="evidence" value="ECO:0007669"/>
    <property type="project" value="UniProtKB-KW"/>
</dbReference>
<evidence type="ECO:0000256" key="11">
    <source>
        <dbReference type="ARBA" id="ARBA00023211"/>
    </source>
</evidence>
<evidence type="ECO:0000256" key="1">
    <source>
        <dbReference type="ARBA" id="ARBA00004496"/>
    </source>
</evidence>
<evidence type="ECO:0000256" key="6">
    <source>
        <dbReference type="ARBA" id="ARBA00022491"/>
    </source>
</evidence>
<sequence length="220" mass="25047">MLSYTEENYLKALLMLSFQNAERPEAGTNEMAAYLGVKPATATDMLKKLKEKELVTYQKYGKILLTDLGRKKGIAILRKHRLWETFLYEKLDFSWDEVHEVAEQLEHIQSAKLVDKLEEFLNFPEFDPHGDPIPKANGDIPSIDKVLLSEIKAGETCMVVAVKDTSAVFLQYLEKLKITIGTTIKVLELIDFDGSLTIGIEKEEARSVSMKFAESLFVRR</sequence>
<dbReference type="InterPro" id="IPR001367">
    <property type="entry name" value="Fe_dep_repressor"/>
</dbReference>
<evidence type="ECO:0000256" key="10">
    <source>
        <dbReference type="ARBA" id="ARBA00023163"/>
    </source>
</evidence>
<dbReference type="PANTHER" id="PTHR33238">
    <property type="entry name" value="IRON (METAL) DEPENDENT REPRESSOR, DTXR FAMILY"/>
    <property type="match status" value="1"/>
</dbReference>
<dbReference type="GO" id="GO:0003700">
    <property type="term" value="F:DNA-binding transcription factor activity"/>
    <property type="evidence" value="ECO:0007669"/>
    <property type="project" value="InterPro"/>
</dbReference>
<dbReference type="InterPro" id="IPR038157">
    <property type="entry name" value="FeoA_core_dom"/>
</dbReference>
<name>A0A1W2AQA2_9SPHI</name>
<dbReference type="SMART" id="SM00899">
    <property type="entry name" value="FeoA"/>
    <property type="match status" value="1"/>
</dbReference>
<gene>
    <name evidence="15" type="ORF">SAMN04488524_1577</name>
</gene>
<dbReference type="InterPro" id="IPR007167">
    <property type="entry name" value="Fe-transptr_FeoA-like"/>
</dbReference>
<dbReference type="Pfam" id="PF02742">
    <property type="entry name" value="Fe_dep_repr_C"/>
    <property type="match status" value="1"/>
</dbReference>
<dbReference type="AlphaFoldDB" id="A0A1W2AQA2"/>
<dbReference type="InterPro" id="IPR036421">
    <property type="entry name" value="Fe_dep_repressor_sf"/>
</dbReference>
<dbReference type="Proteomes" id="UP000192756">
    <property type="component" value="Unassembled WGS sequence"/>
</dbReference>
<evidence type="ECO:0000259" key="14">
    <source>
        <dbReference type="PROSITE" id="PS50944"/>
    </source>
</evidence>
<evidence type="ECO:0000256" key="8">
    <source>
        <dbReference type="ARBA" id="ARBA00023125"/>
    </source>
</evidence>
<feature type="domain" description="HTH dtxR-type" evidence="14">
    <location>
        <begin position="1"/>
        <end position="66"/>
    </location>
</feature>
<evidence type="ECO:0000256" key="12">
    <source>
        <dbReference type="ARBA" id="ARBA00025185"/>
    </source>
</evidence>
<reference evidence="16" key="1">
    <citation type="submission" date="2017-04" db="EMBL/GenBank/DDBJ databases">
        <authorList>
            <person name="Varghese N."/>
            <person name="Submissions S."/>
        </authorList>
    </citation>
    <scope>NUCLEOTIDE SEQUENCE [LARGE SCALE GENOMIC DNA]</scope>
    <source>
        <strain evidence="16">DSM 12126</strain>
    </source>
</reference>
<evidence type="ECO:0000256" key="7">
    <source>
        <dbReference type="ARBA" id="ARBA00023015"/>
    </source>
</evidence>
<dbReference type="SUPFAM" id="SSF47979">
    <property type="entry name" value="Iron-dependent repressor protein, dimerization domain"/>
    <property type="match status" value="1"/>
</dbReference>
<dbReference type="InterPro" id="IPR050536">
    <property type="entry name" value="DtxR_MntR_Metal-Reg"/>
</dbReference>
<comment type="subunit">
    <text evidence="3">Homodimer.</text>
</comment>
<dbReference type="Gene3D" id="2.30.30.90">
    <property type="match status" value="1"/>
</dbReference>
<dbReference type="GO" id="GO:0046983">
    <property type="term" value="F:protein dimerization activity"/>
    <property type="evidence" value="ECO:0007669"/>
    <property type="project" value="InterPro"/>
</dbReference>
<keyword evidence="7" id="KW-0805">Transcription regulation</keyword>
<organism evidence="15 16">
    <name type="scientific">Pedobacter africanus</name>
    <dbReference type="NCBI Taxonomy" id="151894"/>
    <lineage>
        <taxon>Bacteria</taxon>
        <taxon>Pseudomonadati</taxon>
        <taxon>Bacteroidota</taxon>
        <taxon>Sphingobacteriia</taxon>
        <taxon>Sphingobacteriales</taxon>
        <taxon>Sphingobacteriaceae</taxon>
        <taxon>Pedobacter</taxon>
    </lineage>
</organism>
<dbReference type="PANTHER" id="PTHR33238:SF11">
    <property type="entry name" value="TRANSCRIPTIONAL REGULATOR MNTR"/>
    <property type="match status" value="1"/>
</dbReference>
<keyword evidence="16" id="KW-1185">Reference proteome</keyword>
<keyword evidence="6" id="KW-0678">Repressor</keyword>
<evidence type="ECO:0000313" key="15">
    <source>
        <dbReference type="EMBL" id="SMC62720.1"/>
    </source>
</evidence>
<evidence type="ECO:0000256" key="2">
    <source>
        <dbReference type="ARBA" id="ARBA00007871"/>
    </source>
</evidence>
<dbReference type="SMART" id="SM00529">
    <property type="entry name" value="HTH_DTXR"/>
    <property type="match status" value="1"/>
</dbReference>
<dbReference type="STRING" id="151894.SAMN04488524_1577"/>
<dbReference type="Gene3D" id="1.10.10.10">
    <property type="entry name" value="Winged helix-like DNA-binding domain superfamily/Winged helix DNA-binding domain"/>
    <property type="match status" value="1"/>
</dbReference>
<dbReference type="SUPFAM" id="SSF46785">
    <property type="entry name" value="Winged helix' DNA-binding domain"/>
    <property type="match status" value="1"/>
</dbReference>
<dbReference type="InterPro" id="IPR036390">
    <property type="entry name" value="WH_DNA-bd_sf"/>
</dbReference>
<evidence type="ECO:0000256" key="3">
    <source>
        <dbReference type="ARBA" id="ARBA00011738"/>
    </source>
</evidence>
<dbReference type="PROSITE" id="PS50944">
    <property type="entry name" value="HTH_DTXR"/>
    <property type="match status" value="1"/>
</dbReference>
<dbReference type="InterPro" id="IPR022687">
    <property type="entry name" value="HTH_DTXR"/>
</dbReference>
<dbReference type="GO" id="GO:0005737">
    <property type="term" value="C:cytoplasm"/>
    <property type="evidence" value="ECO:0007669"/>
    <property type="project" value="UniProtKB-SubCell"/>
</dbReference>
<keyword evidence="8" id="KW-0238">DNA-binding</keyword>
<keyword evidence="9" id="KW-0010">Activator</keyword>
<comment type="function">
    <text evidence="12">In the presence of manganese, represses expression of mntH and mntS. Up-regulates expression of mntP.</text>
</comment>
<protein>
    <recommendedName>
        <fullName evidence="4">Transcriptional regulator MntR</fullName>
    </recommendedName>
    <alternativeName>
        <fullName evidence="13">Manganese transport regulator</fullName>
    </alternativeName>
</protein>
<dbReference type="InterPro" id="IPR036388">
    <property type="entry name" value="WH-like_DNA-bd_sf"/>
</dbReference>
<keyword evidence="5" id="KW-0963">Cytoplasm</keyword>
<dbReference type="OrthoDB" id="9791355at2"/>